<dbReference type="PANTHER" id="PTHR48020:SF12">
    <property type="entry name" value="PROTON MYO-INOSITOL COTRANSPORTER"/>
    <property type="match status" value="1"/>
</dbReference>
<feature type="transmembrane region" description="Helical" evidence="8">
    <location>
        <begin position="99"/>
        <end position="119"/>
    </location>
</feature>
<feature type="transmembrane region" description="Helical" evidence="8">
    <location>
        <begin position="131"/>
        <end position="154"/>
    </location>
</feature>
<dbReference type="Gene3D" id="1.20.1250.20">
    <property type="entry name" value="MFS general substrate transporter like domains"/>
    <property type="match status" value="2"/>
</dbReference>
<evidence type="ECO:0000313" key="10">
    <source>
        <dbReference type="EMBL" id="GKT32872.1"/>
    </source>
</evidence>
<feature type="transmembrane region" description="Helical" evidence="8">
    <location>
        <begin position="160"/>
        <end position="182"/>
    </location>
</feature>
<dbReference type="EMBL" id="BQXS01010078">
    <property type="protein sequence ID" value="GKT32872.1"/>
    <property type="molecule type" value="Genomic_DNA"/>
</dbReference>
<evidence type="ECO:0000256" key="3">
    <source>
        <dbReference type="ARBA" id="ARBA00022448"/>
    </source>
</evidence>
<feature type="transmembrane region" description="Helical" evidence="8">
    <location>
        <begin position="362"/>
        <end position="390"/>
    </location>
</feature>
<sequence>MSLPLITALTVFGGSIYGYNISVISPVVDSLKDDNIWDISDFDQELLTSALIFGSAIGSMLGGSFADAVGRRTMILISVMICIVLSIVTACSWSLWSMIIFRLLTGFGVGCVSCVVPMYTAENAPDASRGFLTGLFQFSCCAAQVVSYLIGLLMGLGHGLWPIGFLFSGLILSVPTFVLMYYMPESKFWLNRDEKQMNPHSANTENGHVLGDVEVLGDGDEEIVQTEGAEEYGNIVSPSSGSSTLKDSSEKEEGFLKTIKKYPVVLLLLIVLPASQQLTGVNAIILYAKDIFESVGFSDTASTFMGGIGTTTMNTVFAVIGVWNSDKIDRRVMFMIGSICMTVGNFFVGVAFQWLVGRDDRVLLGIVAISGLAVFLFGFEFSIGPLFWSVIQEILPPTIKGVGSSIATCLMWVFNLVMTLFFLSISSPEALGQGGAFFLLTGISLIITLLIYFYLPETRGKDIAAIHRMLKRG</sequence>
<dbReference type="Proteomes" id="UP001057375">
    <property type="component" value="Unassembled WGS sequence"/>
</dbReference>
<dbReference type="PROSITE" id="PS00217">
    <property type="entry name" value="SUGAR_TRANSPORT_2"/>
    <property type="match status" value="1"/>
</dbReference>
<dbReference type="PANTHER" id="PTHR48020">
    <property type="entry name" value="PROTON MYO-INOSITOL COTRANSPORTER"/>
    <property type="match status" value="1"/>
</dbReference>
<organism evidence="10 11">
    <name type="scientific">Aduncisulcus paluster</name>
    <dbReference type="NCBI Taxonomy" id="2918883"/>
    <lineage>
        <taxon>Eukaryota</taxon>
        <taxon>Metamonada</taxon>
        <taxon>Carpediemonas-like organisms</taxon>
        <taxon>Aduncisulcus</taxon>
    </lineage>
</organism>
<protein>
    <submittedName>
        <fullName evidence="10">Multi-domain containing protein</fullName>
    </submittedName>
</protein>
<dbReference type="InterPro" id="IPR003663">
    <property type="entry name" value="Sugar/inositol_transpt"/>
</dbReference>
<keyword evidence="11" id="KW-1185">Reference proteome</keyword>
<comment type="caution">
    <text evidence="10">The sequence shown here is derived from an EMBL/GenBank/DDBJ whole genome shotgun (WGS) entry which is preliminary data.</text>
</comment>
<evidence type="ECO:0000313" key="11">
    <source>
        <dbReference type="Proteomes" id="UP001057375"/>
    </source>
</evidence>
<dbReference type="InterPro" id="IPR050814">
    <property type="entry name" value="Myo-inositol_Transporter"/>
</dbReference>
<dbReference type="InterPro" id="IPR005829">
    <property type="entry name" value="Sugar_transporter_CS"/>
</dbReference>
<feature type="domain" description="Major facilitator superfamily (MFS) profile" evidence="9">
    <location>
        <begin position="6"/>
        <end position="459"/>
    </location>
</feature>
<keyword evidence="4 8" id="KW-0812">Transmembrane</keyword>
<feature type="transmembrane region" description="Helical" evidence="8">
    <location>
        <begin position="332"/>
        <end position="356"/>
    </location>
</feature>
<name>A0ABQ5KK34_9EUKA</name>
<dbReference type="SUPFAM" id="SSF103473">
    <property type="entry name" value="MFS general substrate transporter"/>
    <property type="match status" value="1"/>
</dbReference>
<dbReference type="PRINTS" id="PR00171">
    <property type="entry name" value="SUGRTRNSPORT"/>
</dbReference>
<comment type="subcellular location">
    <subcellularLocation>
        <location evidence="1">Membrane</location>
        <topology evidence="1">Multi-pass membrane protein</topology>
    </subcellularLocation>
</comment>
<evidence type="ECO:0000259" key="9">
    <source>
        <dbReference type="PROSITE" id="PS50850"/>
    </source>
</evidence>
<dbReference type="InterPro" id="IPR005828">
    <property type="entry name" value="MFS_sugar_transport-like"/>
</dbReference>
<dbReference type="InterPro" id="IPR020846">
    <property type="entry name" value="MFS_dom"/>
</dbReference>
<dbReference type="InterPro" id="IPR036259">
    <property type="entry name" value="MFS_trans_sf"/>
</dbReference>
<proteinExistence type="inferred from homology"/>
<keyword evidence="5 8" id="KW-1133">Transmembrane helix</keyword>
<evidence type="ECO:0000256" key="7">
    <source>
        <dbReference type="RuleBase" id="RU003346"/>
    </source>
</evidence>
<dbReference type="Pfam" id="PF00083">
    <property type="entry name" value="Sugar_tr"/>
    <property type="match status" value="1"/>
</dbReference>
<keyword evidence="3 7" id="KW-0813">Transport</keyword>
<feature type="transmembrane region" description="Helical" evidence="8">
    <location>
        <begin position="46"/>
        <end position="66"/>
    </location>
</feature>
<gene>
    <name evidence="10" type="ORF">ADUPG1_006921</name>
</gene>
<comment type="similarity">
    <text evidence="2 7">Belongs to the major facilitator superfamily. Sugar transporter (TC 2.A.1.1) family.</text>
</comment>
<accession>A0ABQ5KK34</accession>
<evidence type="ECO:0000256" key="6">
    <source>
        <dbReference type="ARBA" id="ARBA00023136"/>
    </source>
</evidence>
<keyword evidence="6 8" id="KW-0472">Membrane</keyword>
<feature type="transmembrane region" description="Helical" evidence="8">
    <location>
        <begin position="73"/>
        <end position="93"/>
    </location>
</feature>
<evidence type="ECO:0000256" key="1">
    <source>
        <dbReference type="ARBA" id="ARBA00004141"/>
    </source>
</evidence>
<feature type="transmembrane region" description="Helical" evidence="8">
    <location>
        <begin position="402"/>
        <end position="423"/>
    </location>
</feature>
<dbReference type="NCBIfam" id="TIGR00879">
    <property type="entry name" value="SP"/>
    <property type="match status" value="1"/>
</dbReference>
<evidence type="ECO:0000256" key="5">
    <source>
        <dbReference type="ARBA" id="ARBA00022989"/>
    </source>
</evidence>
<feature type="transmembrane region" description="Helical" evidence="8">
    <location>
        <begin position="435"/>
        <end position="455"/>
    </location>
</feature>
<evidence type="ECO:0000256" key="4">
    <source>
        <dbReference type="ARBA" id="ARBA00022692"/>
    </source>
</evidence>
<evidence type="ECO:0000256" key="8">
    <source>
        <dbReference type="SAM" id="Phobius"/>
    </source>
</evidence>
<feature type="transmembrane region" description="Helical" evidence="8">
    <location>
        <begin position="300"/>
        <end position="320"/>
    </location>
</feature>
<evidence type="ECO:0000256" key="2">
    <source>
        <dbReference type="ARBA" id="ARBA00010992"/>
    </source>
</evidence>
<dbReference type="PROSITE" id="PS50850">
    <property type="entry name" value="MFS"/>
    <property type="match status" value="1"/>
</dbReference>
<reference evidence="10" key="1">
    <citation type="submission" date="2022-03" db="EMBL/GenBank/DDBJ databases">
        <title>Draft genome sequence of Aduncisulcus paluster, a free-living microaerophilic Fornicata.</title>
        <authorList>
            <person name="Yuyama I."/>
            <person name="Kume K."/>
            <person name="Tamura T."/>
            <person name="Inagaki Y."/>
            <person name="Hashimoto T."/>
        </authorList>
    </citation>
    <scope>NUCLEOTIDE SEQUENCE</scope>
    <source>
        <strain evidence="10">NY0171</strain>
    </source>
</reference>
<feature type="transmembrane region" description="Helical" evidence="8">
    <location>
        <begin position="264"/>
        <end position="288"/>
    </location>
</feature>